<dbReference type="InterPro" id="IPR023048">
    <property type="entry name" value="NADH:quinone_OxRdtase_FMN_depd"/>
</dbReference>
<dbReference type="SUPFAM" id="SSF52218">
    <property type="entry name" value="Flavoproteins"/>
    <property type="match status" value="1"/>
</dbReference>
<feature type="domain" description="Flavodoxin-like fold" evidence="7">
    <location>
        <begin position="3"/>
        <end position="171"/>
    </location>
</feature>
<comment type="cofactor">
    <cofactor evidence="6">
        <name>FMN</name>
        <dbReference type="ChEBI" id="CHEBI:58210"/>
    </cofactor>
    <text evidence="6">Binds 1 FMN per subunit.</text>
</comment>
<dbReference type="Proteomes" id="UP000295060">
    <property type="component" value="Unassembled WGS sequence"/>
</dbReference>
<evidence type="ECO:0000313" key="8">
    <source>
        <dbReference type="EMBL" id="TDW93800.1"/>
    </source>
</evidence>
<dbReference type="PANTHER" id="PTHR43741">
    <property type="entry name" value="FMN-DEPENDENT NADH-AZOREDUCTASE 1"/>
    <property type="match status" value="1"/>
</dbReference>
<name>A0ABY2FL07_9ACTN</name>
<dbReference type="HAMAP" id="MF_01216">
    <property type="entry name" value="Azoreductase_type1"/>
    <property type="match status" value="1"/>
</dbReference>
<keyword evidence="1 6" id="KW-0285">Flavoprotein</keyword>
<dbReference type="InterPro" id="IPR029039">
    <property type="entry name" value="Flavoprotein-like_sf"/>
</dbReference>
<proteinExistence type="inferred from homology"/>
<keyword evidence="4 6" id="KW-0520">NAD</keyword>
<accession>A0ABY2FL07</accession>
<dbReference type="EC" id="1.6.5.-" evidence="6"/>
<dbReference type="Pfam" id="PF02525">
    <property type="entry name" value="Flavodoxin_2"/>
    <property type="match status" value="1"/>
</dbReference>
<dbReference type="EC" id="1.7.1.17" evidence="6"/>
<dbReference type="EMBL" id="SODU01000001">
    <property type="protein sequence ID" value="TDW93800.1"/>
    <property type="molecule type" value="Genomic_DNA"/>
</dbReference>
<dbReference type="Gene3D" id="3.40.50.360">
    <property type="match status" value="1"/>
</dbReference>
<organism evidence="8 9">
    <name type="scientific">Kribbella pratensis</name>
    <dbReference type="NCBI Taxonomy" id="2512112"/>
    <lineage>
        <taxon>Bacteria</taxon>
        <taxon>Bacillati</taxon>
        <taxon>Actinomycetota</taxon>
        <taxon>Actinomycetes</taxon>
        <taxon>Propionibacteriales</taxon>
        <taxon>Kribbellaceae</taxon>
        <taxon>Kribbella</taxon>
    </lineage>
</organism>
<comment type="caution">
    <text evidence="8">The sequence shown here is derived from an EMBL/GenBank/DDBJ whole genome shotgun (WGS) entry which is preliminary data.</text>
</comment>
<dbReference type="PANTHER" id="PTHR43741:SF4">
    <property type="entry name" value="FMN-DEPENDENT NADH:QUINONE OXIDOREDUCTASE"/>
    <property type="match status" value="1"/>
</dbReference>
<reference evidence="8 9" key="1">
    <citation type="submission" date="2019-03" db="EMBL/GenBank/DDBJ databases">
        <title>Genomic Encyclopedia of Type Strains, Phase III (KMG-III): the genomes of soil and plant-associated and newly described type strains.</title>
        <authorList>
            <person name="Whitman W."/>
        </authorList>
    </citation>
    <scope>NUCLEOTIDE SEQUENCE [LARGE SCALE GENOMIC DNA]</scope>
    <source>
        <strain evidence="8 9">VKMAc-2574</strain>
    </source>
</reference>
<comment type="similarity">
    <text evidence="6">Belongs to the azoreductase type 1 family.</text>
</comment>
<dbReference type="RefSeq" id="WP_134126909.1">
    <property type="nucleotide sequence ID" value="NZ_SODU01000001.1"/>
</dbReference>
<comment type="subunit">
    <text evidence="6">Homodimer.</text>
</comment>
<evidence type="ECO:0000256" key="1">
    <source>
        <dbReference type="ARBA" id="ARBA00022630"/>
    </source>
</evidence>
<feature type="binding site" evidence="6">
    <location>
        <position position="10"/>
    </location>
    <ligand>
        <name>FMN</name>
        <dbReference type="ChEBI" id="CHEBI:58210"/>
    </ligand>
</feature>
<evidence type="ECO:0000259" key="7">
    <source>
        <dbReference type="Pfam" id="PF02525"/>
    </source>
</evidence>
<comment type="caution">
    <text evidence="6">Lacks conserved residue(s) required for the propagation of feature annotation.</text>
</comment>
<comment type="function">
    <text evidence="6">Also exhibits azoreductase activity. Catalyzes the reductive cleavage of the azo bond in aromatic azo compounds to the corresponding amines.</text>
</comment>
<sequence length="223" mass="23644">MSTLLRVDASIRLDGSVSRALADSAEAAWKAEHPDGVVVRRDLGRHPLPATLWPTLAAAQVGQEPVAESDRMPLAEAQAIADELKAEIVNADAVLLAVPMYNYGIAQNVKTWIDVLVIDKDLAFGSRPLVGRPAIFAIARGGGYGPGSPKHGWDHATPYLERIFGDVFGMNIRTAAAELTLAPVTPGMEELIDASKVSESEAHVQAENHGTVVARELIGGQAA</sequence>
<comment type="catalytic activity">
    <reaction evidence="6">
        <text>2 a quinone + NADH + H(+) = 2 a 1,4-benzosemiquinone + NAD(+)</text>
        <dbReference type="Rhea" id="RHEA:65952"/>
        <dbReference type="ChEBI" id="CHEBI:15378"/>
        <dbReference type="ChEBI" id="CHEBI:57540"/>
        <dbReference type="ChEBI" id="CHEBI:57945"/>
        <dbReference type="ChEBI" id="CHEBI:132124"/>
        <dbReference type="ChEBI" id="CHEBI:134225"/>
    </reaction>
</comment>
<evidence type="ECO:0000256" key="4">
    <source>
        <dbReference type="ARBA" id="ARBA00023027"/>
    </source>
</evidence>
<keyword evidence="2 6" id="KW-0288">FMN</keyword>
<dbReference type="InterPro" id="IPR003680">
    <property type="entry name" value="Flavodoxin_fold"/>
</dbReference>
<evidence type="ECO:0000313" key="9">
    <source>
        <dbReference type="Proteomes" id="UP000295060"/>
    </source>
</evidence>
<keyword evidence="9" id="KW-1185">Reference proteome</keyword>
<comment type="catalytic activity">
    <reaction evidence="5">
        <text>N,N-dimethyl-1,4-phenylenediamine + anthranilate + 2 NAD(+) = 2-(4-dimethylaminophenyl)diazenylbenzoate + 2 NADH + 2 H(+)</text>
        <dbReference type="Rhea" id="RHEA:55872"/>
        <dbReference type="ChEBI" id="CHEBI:15378"/>
        <dbReference type="ChEBI" id="CHEBI:15783"/>
        <dbReference type="ChEBI" id="CHEBI:16567"/>
        <dbReference type="ChEBI" id="CHEBI:57540"/>
        <dbReference type="ChEBI" id="CHEBI:57945"/>
        <dbReference type="ChEBI" id="CHEBI:71579"/>
        <dbReference type="EC" id="1.7.1.17"/>
    </reaction>
    <physiologicalReaction direction="right-to-left" evidence="5">
        <dbReference type="Rhea" id="RHEA:55874"/>
    </physiologicalReaction>
</comment>
<protein>
    <recommendedName>
        <fullName evidence="6">FMN dependent NADH:quinone oxidoreductase</fullName>
        <ecNumber evidence="6">1.6.5.-</ecNumber>
    </recommendedName>
    <alternativeName>
        <fullName evidence="6">Azo-dye reductase</fullName>
    </alternativeName>
    <alternativeName>
        <fullName evidence="6">FMN-dependent NADH-azo compound oxidoreductase</fullName>
    </alternativeName>
    <alternativeName>
        <fullName evidence="6">FMN-dependent NADH-azoreductase</fullName>
        <ecNumber evidence="6">1.7.1.17</ecNumber>
    </alternativeName>
</protein>
<evidence type="ECO:0000256" key="5">
    <source>
        <dbReference type="ARBA" id="ARBA00048542"/>
    </source>
</evidence>
<evidence type="ECO:0000256" key="2">
    <source>
        <dbReference type="ARBA" id="ARBA00022643"/>
    </source>
</evidence>
<dbReference type="InterPro" id="IPR050104">
    <property type="entry name" value="FMN-dep_NADH:Q_OxRdtase_AzoR1"/>
</dbReference>
<comment type="function">
    <text evidence="6">Quinone reductase that provides resistance to thiol-specific stress caused by electrophilic quinones.</text>
</comment>
<keyword evidence="3 6" id="KW-0560">Oxidoreductase</keyword>
<evidence type="ECO:0000256" key="3">
    <source>
        <dbReference type="ARBA" id="ARBA00023002"/>
    </source>
</evidence>
<evidence type="ECO:0000256" key="6">
    <source>
        <dbReference type="HAMAP-Rule" id="MF_01216"/>
    </source>
</evidence>
<gene>
    <name evidence="6" type="primary">azoR</name>
    <name evidence="8" type="ORF">EV137_1093</name>
</gene>
<feature type="binding site" evidence="6">
    <location>
        <begin position="16"/>
        <end position="18"/>
    </location>
    <ligand>
        <name>FMN</name>
        <dbReference type="ChEBI" id="CHEBI:58210"/>
    </ligand>
</feature>